<dbReference type="EMBL" id="JANRMS010000317">
    <property type="protein sequence ID" value="KAJ3542050.1"/>
    <property type="molecule type" value="Genomic_DNA"/>
</dbReference>
<keyword evidence="2" id="KW-1185">Reference proteome</keyword>
<comment type="caution">
    <text evidence="1">The sequence shown here is derived from an EMBL/GenBank/DDBJ whole genome shotgun (WGS) entry which is preliminary data.</text>
</comment>
<proteinExistence type="predicted"/>
<sequence>MSQKTNNLPSHHNRNTIQRLYDAFARGDGAAALAEMHETLDWREADNFMYSDRNPYKSPQQVAEGVFGRLASDWEDYEATPSELLEAGDAVVALGRSKGIHRGTRKPMDAQFAHVWRLKGGKIVGFQQYIDTLGVYRATAS</sequence>
<protein>
    <submittedName>
        <fullName evidence="1">Uncharacterized protein</fullName>
    </submittedName>
</protein>
<organism evidence="1 2">
    <name type="scientific">Fusarium decemcellulare</name>
    <dbReference type="NCBI Taxonomy" id="57161"/>
    <lineage>
        <taxon>Eukaryota</taxon>
        <taxon>Fungi</taxon>
        <taxon>Dikarya</taxon>
        <taxon>Ascomycota</taxon>
        <taxon>Pezizomycotina</taxon>
        <taxon>Sordariomycetes</taxon>
        <taxon>Hypocreomycetidae</taxon>
        <taxon>Hypocreales</taxon>
        <taxon>Nectriaceae</taxon>
        <taxon>Fusarium</taxon>
        <taxon>Fusarium decemcellulare species complex</taxon>
    </lineage>
</organism>
<evidence type="ECO:0000313" key="1">
    <source>
        <dbReference type="EMBL" id="KAJ3542050.1"/>
    </source>
</evidence>
<dbReference type="Proteomes" id="UP001148629">
    <property type="component" value="Unassembled WGS sequence"/>
</dbReference>
<evidence type="ECO:0000313" key="2">
    <source>
        <dbReference type="Proteomes" id="UP001148629"/>
    </source>
</evidence>
<accession>A0ACC1SL91</accession>
<reference evidence="1" key="1">
    <citation type="submission" date="2022-08" db="EMBL/GenBank/DDBJ databases">
        <title>Genome Sequence of Fusarium decemcellulare.</title>
        <authorList>
            <person name="Buettner E."/>
        </authorList>
    </citation>
    <scope>NUCLEOTIDE SEQUENCE</scope>
    <source>
        <strain evidence="1">Babe19</strain>
    </source>
</reference>
<gene>
    <name evidence="1" type="ORF">NM208_g4305</name>
</gene>
<name>A0ACC1SL91_9HYPO</name>